<dbReference type="eggNOG" id="ENOG502Z89V">
    <property type="taxonomic scope" value="Bacteria"/>
</dbReference>
<dbReference type="InterPro" id="IPR018534">
    <property type="entry name" value="Tet_reg_excision_RteC"/>
</dbReference>
<dbReference type="AlphaFoldDB" id="K9EHV1"/>
<proteinExistence type="predicted"/>
<dbReference type="PATRIC" id="fig|742727.4.peg.4143"/>
<dbReference type="STRING" id="742727.HMPREF9447_04058"/>
<dbReference type="EMBL" id="ADLF01000018">
    <property type="protein sequence ID" value="EKU88740.1"/>
    <property type="molecule type" value="Genomic_DNA"/>
</dbReference>
<name>K9EHV1_9BACE</name>
<dbReference type="HOGENOM" id="CLU_116605_0_0_10"/>
<evidence type="ECO:0000313" key="2">
    <source>
        <dbReference type="Proteomes" id="UP000009872"/>
    </source>
</evidence>
<organism evidence="1 2">
    <name type="scientific">Bacteroides oleiciplenus YIT 12058</name>
    <dbReference type="NCBI Taxonomy" id="742727"/>
    <lineage>
        <taxon>Bacteria</taxon>
        <taxon>Pseudomonadati</taxon>
        <taxon>Bacteroidota</taxon>
        <taxon>Bacteroidia</taxon>
        <taxon>Bacteroidales</taxon>
        <taxon>Bacteroidaceae</taxon>
        <taxon>Bacteroides</taxon>
    </lineage>
</organism>
<evidence type="ECO:0000313" key="1">
    <source>
        <dbReference type="EMBL" id="EKU88740.1"/>
    </source>
</evidence>
<comment type="caution">
    <text evidence="1">The sequence shown here is derived from an EMBL/GenBank/DDBJ whole genome shotgun (WGS) entry which is preliminary data.</text>
</comment>
<reference evidence="1 2" key="1">
    <citation type="submission" date="2012-09" db="EMBL/GenBank/DDBJ databases">
        <title>The Genome Sequence of Bacteroides oleiciplenus YIT 12058.</title>
        <authorList>
            <consortium name="The Broad Institute Genome Sequencing Platform"/>
            <person name="Earl A."/>
            <person name="Ward D."/>
            <person name="Feldgarden M."/>
            <person name="Gevers D."/>
            <person name="Morotomi M."/>
            <person name="Walker B."/>
            <person name="Young S.K."/>
            <person name="Zeng Q."/>
            <person name="Gargeya S."/>
            <person name="Fitzgerald M."/>
            <person name="Haas B."/>
            <person name="Abouelleil A."/>
            <person name="Alvarado L."/>
            <person name="Arachchi H.M."/>
            <person name="Berlin A.M."/>
            <person name="Chapman S.B."/>
            <person name="Goldberg J."/>
            <person name="Griggs A."/>
            <person name="Gujja S."/>
            <person name="Hansen M."/>
            <person name="Howarth C."/>
            <person name="Imamovic A."/>
            <person name="Larimer J."/>
            <person name="McCowen C."/>
            <person name="Montmayeur A."/>
            <person name="Murphy C."/>
            <person name="Neiman D."/>
            <person name="Pearson M."/>
            <person name="Priest M."/>
            <person name="Roberts A."/>
            <person name="Saif S."/>
            <person name="Shea T."/>
            <person name="Sisk P."/>
            <person name="Sykes S."/>
            <person name="Wortman J."/>
            <person name="Nusbaum C."/>
            <person name="Birren B."/>
        </authorList>
    </citation>
    <scope>NUCLEOTIDE SEQUENCE [LARGE SCALE GENOMIC DNA]</scope>
    <source>
        <strain evidence="1 2">YIT 12058</strain>
    </source>
</reference>
<sequence length="183" mass="21578">METAYNEFVKEVFRLCSGCRDLLTVFFTAAYTETELQYLCEQTEPDTGENRKAFYIRKALSLLRKTLKRFQSQVPPLTSTLENPLKETSTPTPFLRWTGNAVDLVEVIYGLDEMGCINNGDVPLGELAAFFYTLLGVESKECYRFYTDIKHRKNESRTYFMDKMRERLNERMRRDDEKEVQRR</sequence>
<gene>
    <name evidence="1" type="ORF">HMPREF9447_04058</name>
</gene>
<accession>K9EHV1</accession>
<keyword evidence="2" id="KW-1185">Reference proteome</keyword>
<dbReference type="Pfam" id="PF09357">
    <property type="entry name" value="RteC"/>
    <property type="match status" value="1"/>
</dbReference>
<evidence type="ECO:0008006" key="3">
    <source>
        <dbReference type="Google" id="ProtNLM"/>
    </source>
</evidence>
<protein>
    <recommendedName>
        <fullName evidence="3">RteC protein</fullName>
    </recommendedName>
</protein>
<dbReference type="Proteomes" id="UP000009872">
    <property type="component" value="Unassembled WGS sequence"/>
</dbReference>